<protein>
    <submittedName>
        <fullName evidence="2">Uncharacterized protein</fullName>
    </submittedName>
</protein>
<evidence type="ECO:0000313" key="3">
    <source>
        <dbReference type="Proteomes" id="UP000887116"/>
    </source>
</evidence>
<reference evidence="2" key="1">
    <citation type="submission" date="2020-07" db="EMBL/GenBank/DDBJ databases">
        <title>Multicomponent nature underlies the extraordinary mechanical properties of spider dragline silk.</title>
        <authorList>
            <person name="Kono N."/>
            <person name="Nakamura H."/>
            <person name="Mori M."/>
            <person name="Yoshida Y."/>
            <person name="Ohtoshi R."/>
            <person name="Malay A.D."/>
            <person name="Moran D.A.P."/>
            <person name="Tomita M."/>
            <person name="Numata K."/>
            <person name="Arakawa K."/>
        </authorList>
    </citation>
    <scope>NUCLEOTIDE SEQUENCE</scope>
</reference>
<feature type="region of interest" description="Disordered" evidence="1">
    <location>
        <begin position="1"/>
        <end position="28"/>
    </location>
</feature>
<evidence type="ECO:0000256" key="1">
    <source>
        <dbReference type="SAM" id="MobiDB-lite"/>
    </source>
</evidence>
<name>A0A8X6FJI5_TRICU</name>
<dbReference type="Proteomes" id="UP000887116">
    <property type="component" value="Unassembled WGS sequence"/>
</dbReference>
<organism evidence="2 3">
    <name type="scientific">Trichonephila clavata</name>
    <name type="common">Joro spider</name>
    <name type="synonym">Nephila clavata</name>
    <dbReference type="NCBI Taxonomy" id="2740835"/>
    <lineage>
        <taxon>Eukaryota</taxon>
        <taxon>Metazoa</taxon>
        <taxon>Ecdysozoa</taxon>
        <taxon>Arthropoda</taxon>
        <taxon>Chelicerata</taxon>
        <taxon>Arachnida</taxon>
        <taxon>Araneae</taxon>
        <taxon>Araneomorphae</taxon>
        <taxon>Entelegynae</taxon>
        <taxon>Araneoidea</taxon>
        <taxon>Nephilidae</taxon>
        <taxon>Trichonephila</taxon>
    </lineage>
</organism>
<accession>A0A8X6FJI5</accession>
<sequence length="176" mass="20219">MTSSESDKDDDMHLEQEERAPTPLPPPPQIDHYRSLILTANYAIVCLNICLDLQEIIKQIDYYYFDEENDKIAYHKELHTLIAEGHVVYKKLLKAEMNTGTDFFTGFEQDTPANTDNPPHSEVPFTIVRGRKKGRSPTPPMDNSSKKLKSFELETNNKYSELSIPQNQMEAEDNIV</sequence>
<proteinExistence type="predicted"/>
<feature type="compositionally biased region" description="Basic and acidic residues" evidence="1">
    <location>
        <begin position="10"/>
        <end position="20"/>
    </location>
</feature>
<keyword evidence="3" id="KW-1185">Reference proteome</keyword>
<feature type="region of interest" description="Disordered" evidence="1">
    <location>
        <begin position="106"/>
        <end position="152"/>
    </location>
</feature>
<comment type="caution">
    <text evidence="2">The sequence shown here is derived from an EMBL/GenBank/DDBJ whole genome shotgun (WGS) entry which is preliminary data.</text>
</comment>
<evidence type="ECO:0000313" key="2">
    <source>
        <dbReference type="EMBL" id="GFQ81491.1"/>
    </source>
</evidence>
<dbReference type="AlphaFoldDB" id="A0A8X6FJI5"/>
<gene>
    <name evidence="2" type="ORF">TNCT_560151</name>
</gene>
<dbReference type="EMBL" id="BMAO01032340">
    <property type="protein sequence ID" value="GFQ81491.1"/>
    <property type="molecule type" value="Genomic_DNA"/>
</dbReference>